<dbReference type="KEGG" id="vg:3294578"/>
<dbReference type="OrthoDB" id="28421at10239"/>
<dbReference type="RefSeq" id="YP_214739.1">
    <property type="nucleotide sequence ID" value="NC_006884.2"/>
</dbReference>
<dbReference type="Proteomes" id="UP000000915">
    <property type="component" value="Segment"/>
</dbReference>
<dbReference type="GeneID" id="3294578"/>
<keyword evidence="2" id="KW-1185">Reference proteome</keyword>
<reference evidence="1 2" key="1">
    <citation type="journal article" date="2005" name="PLoS Biol.">
        <title>Three Prochlorococcus cyanophage genomes: signature features and ecological interpretations.</title>
        <authorList>
            <person name="Sullivan M.B."/>
            <person name="Coleman M.L."/>
            <person name="Weigele P."/>
            <person name="Rohwer F."/>
            <person name="Chisholm S.W."/>
        </authorList>
    </citation>
    <scope>NUCLEOTIDE SEQUENCE</scope>
</reference>
<dbReference type="EMBL" id="AY940168">
    <property type="protein sequence ID" value="AAX46979.1"/>
    <property type="molecule type" value="Genomic_DNA"/>
</dbReference>
<evidence type="ECO:0000313" key="2">
    <source>
        <dbReference type="Proteomes" id="UP000000915"/>
    </source>
</evidence>
<gene>
    <name evidence="1" type="primary">hli03</name>
    <name evidence="1" type="ORF">PSSM4_178</name>
</gene>
<name>Q58LC0_BPPRS</name>
<protein>
    <submittedName>
        <fullName evidence="1">High light inducible protein</fullName>
    </submittedName>
</protein>
<organismHost>
    <name type="scientific">Prochlorococcus</name>
    <dbReference type="NCBI Taxonomy" id="1218"/>
</organismHost>
<sequence>MTPEAERFNGWSAMIGFVAAVGAYATTGQIIPGIF</sequence>
<evidence type="ECO:0000313" key="1">
    <source>
        <dbReference type="EMBL" id="AAX46979.1"/>
    </source>
</evidence>
<organism evidence="1 2">
    <name type="scientific">Prochlorococcus phage P-SSM4</name>
    <dbReference type="NCBI Taxonomy" id="268747"/>
    <lineage>
        <taxon>Viruses</taxon>
        <taxon>Duplodnaviria</taxon>
        <taxon>Heunggongvirae</taxon>
        <taxon>Uroviricota</taxon>
        <taxon>Caudoviricetes</taxon>
        <taxon>Pantevenvirales</taxon>
        <taxon>Kyanoviridae</taxon>
        <taxon>Ronodorvirus</taxon>
        <taxon>Ronodorvirus ssm4</taxon>
    </lineage>
</organism>
<reference evidence="1 2" key="2">
    <citation type="journal article" date="2010" name="Environ. Microbiol.">
        <title>Genomic analysis of oceanic cyanobacterial myoviruses compared with T4-like myoviruses from diverse hosts and environments.</title>
        <authorList>
            <person name="Sullivan M.B."/>
            <person name="Huang K.H."/>
            <person name="Ignacio-Espinoza J.C."/>
            <person name="Berlin A.M."/>
            <person name="Kelly L."/>
            <person name="Weigele P.R."/>
            <person name="DeFrancesco A.S."/>
            <person name="Kern S.E."/>
            <person name="Thompson L.R."/>
            <person name="Young S."/>
            <person name="Yandava C."/>
            <person name="Fu R."/>
            <person name="Krastins B."/>
            <person name="Chase M."/>
            <person name="Sarracino D."/>
            <person name="Osburne M.S."/>
            <person name="Henn M.R."/>
            <person name="Chisholm S.W."/>
        </authorList>
    </citation>
    <scope>NUCLEOTIDE SEQUENCE [LARGE SCALE GENOMIC DNA]</scope>
</reference>
<accession>Q58LC0</accession>
<proteinExistence type="predicted"/>